<dbReference type="Pfam" id="PF21980">
    <property type="entry name" value="MksE"/>
    <property type="match status" value="1"/>
</dbReference>
<dbReference type="AlphaFoldDB" id="A0A292YE49"/>
<dbReference type="Proteomes" id="UP000217944">
    <property type="component" value="Unassembled WGS sequence"/>
</dbReference>
<reference evidence="1 2" key="1">
    <citation type="journal article" date="2017" name="Syst. Appl. Microbiol.">
        <title>Lebetimonas natsushimae sp. nov., a novel strictly anaerobic, moderately thermophilic chemoautotroph isolated from a deep-sea hydrothermal vent polychaete nest in the Mid-Okinawa Trough.</title>
        <authorList>
            <person name="Nagata R."/>
            <person name="Takaki Y."/>
            <person name="Tame A."/>
            <person name="Nunoura T."/>
            <person name="Muto H."/>
            <person name="Mino S."/>
            <person name="Sawayama S."/>
            <person name="Takai K."/>
            <person name="Nakagawa S."/>
        </authorList>
    </citation>
    <scope>NUCLEOTIDE SEQUENCE [LARGE SCALE GENOMIC DNA]</scope>
    <source>
        <strain evidence="1 2">HS1857</strain>
    </source>
</reference>
<evidence type="ECO:0000313" key="1">
    <source>
        <dbReference type="EMBL" id="GAX87485.1"/>
    </source>
</evidence>
<protein>
    <submittedName>
        <fullName evidence="1">Uncharacterized protein</fullName>
    </submittedName>
</protein>
<organism evidence="1 2">
    <name type="scientific">Lebetimonas natsushimae</name>
    <dbReference type="NCBI Taxonomy" id="1936991"/>
    <lineage>
        <taxon>Bacteria</taxon>
        <taxon>Pseudomonadati</taxon>
        <taxon>Campylobacterota</taxon>
        <taxon>Epsilonproteobacteria</taxon>
        <taxon>Nautiliales</taxon>
        <taxon>Nautiliaceae</taxon>
        <taxon>Lebetimonas</taxon>
    </lineage>
</organism>
<keyword evidence="2" id="KW-1185">Reference proteome</keyword>
<evidence type="ECO:0000313" key="2">
    <source>
        <dbReference type="Proteomes" id="UP000217944"/>
    </source>
</evidence>
<name>A0A292YE49_9BACT</name>
<sequence length="171" mass="19862">MESIVFDVLSKGIIVSTNSSKYKEVAAYLLDEENFHNFNSLVSKLGFYLVGENGYFYLSKELNSTEEEKFFNSHKQIILAIAQLKKVFIHLDKGHKIKKSEFIKRFDSKKDEKIIKALFDKNDLMEITDKLFNMLEKNFVLESKSTDEYVVLNSINYYLDIVNSISEVGDE</sequence>
<dbReference type="InterPro" id="IPR053841">
    <property type="entry name" value="MksE"/>
</dbReference>
<proteinExistence type="predicted"/>
<dbReference type="EMBL" id="BDME01000001">
    <property type="protein sequence ID" value="GAX87485.1"/>
    <property type="molecule type" value="Genomic_DNA"/>
</dbReference>
<dbReference type="RefSeq" id="WP_096258619.1">
    <property type="nucleotide sequence ID" value="NZ_BDME01000001.1"/>
</dbReference>
<gene>
    <name evidence="1" type="ORF">LNAT_P0781</name>
</gene>
<dbReference type="OrthoDB" id="5373224at2"/>
<accession>A0A292YE49</accession>
<comment type="caution">
    <text evidence="1">The sequence shown here is derived from an EMBL/GenBank/DDBJ whole genome shotgun (WGS) entry which is preliminary data.</text>
</comment>